<evidence type="ECO:0000313" key="2">
    <source>
        <dbReference type="EMBL" id="AJE41207.1"/>
    </source>
</evidence>
<reference evidence="3 5" key="3">
    <citation type="submission" date="2017-09" db="EMBL/GenBank/DDBJ databases">
        <title>Streptomyces genome completion.</title>
        <authorList>
            <person name="Lee N."/>
            <person name="Cho B.-K."/>
        </authorList>
    </citation>
    <scope>NUCLEOTIDE SEQUENCE [LARGE SCALE GENOMIC DNA]</scope>
    <source>
        <strain evidence="3 5">ATCC 14899</strain>
    </source>
</reference>
<name>A0A0B5DMM4_9ACTN</name>
<reference evidence="2 4" key="2">
    <citation type="journal article" date="2016" name="Appl. Microbiol. Biotechnol.">
        <title>Exploiting the genome sequence of Streptomyces nodosus for enhanced antibiotic production.</title>
        <authorList>
            <person name="Sweeney P."/>
            <person name="Murphy C.D."/>
            <person name="Caffrey P."/>
        </authorList>
    </citation>
    <scope>NUCLEOTIDE SEQUENCE [LARGE SCALE GENOMIC DNA]</scope>
    <source>
        <strain evidence="2 4">ATCC 14899</strain>
    </source>
</reference>
<accession>A0A0B5DMM4</accession>
<evidence type="ECO:0000256" key="1">
    <source>
        <dbReference type="SAM" id="MobiDB-lite"/>
    </source>
</evidence>
<dbReference type="EMBL" id="CP009313">
    <property type="protein sequence ID" value="AJE41207.1"/>
    <property type="molecule type" value="Genomic_DNA"/>
</dbReference>
<dbReference type="Proteomes" id="UP000031526">
    <property type="component" value="Chromosome"/>
</dbReference>
<dbReference type="Proteomes" id="UP000325763">
    <property type="component" value="Chromosome"/>
</dbReference>
<protein>
    <submittedName>
        <fullName evidence="3">DUF742 domain-containing protein</fullName>
    </submittedName>
</protein>
<gene>
    <name evidence="3" type="ORF">CP978_15390</name>
    <name evidence="2" type="ORF">SNOD_15075</name>
</gene>
<organism evidence="2 4">
    <name type="scientific">Streptomyces nodosus</name>
    <dbReference type="NCBI Taxonomy" id="40318"/>
    <lineage>
        <taxon>Bacteria</taxon>
        <taxon>Bacillati</taxon>
        <taxon>Actinomycetota</taxon>
        <taxon>Actinomycetes</taxon>
        <taxon>Kitasatosporales</taxon>
        <taxon>Streptomycetaceae</taxon>
        <taxon>Streptomyces</taxon>
    </lineage>
</organism>
<dbReference type="AlphaFoldDB" id="A0A0B5DMM4"/>
<proteinExistence type="predicted"/>
<keyword evidence="4" id="KW-1185">Reference proteome</keyword>
<dbReference type="OrthoDB" id="3390328at2"/>
<evidence type="ECO:0000313" key="5">
    <source>
        <dbReference type="Proteomes" id="UP000325763"/>
    </source>
</evidence>
<dbReference type="Pfam" id="PF05331">
    <property type="entry name" value="DUF742"/>
    <property type="match status" value="1"/>
</dbReference>
<dbReference type="EMBL" id="CP023747">
    <property type="protein sequence ID" value="QEV39754.1"/>
    <property type="molecule type" value="Genomic_DNA"/>
</dbReference>
<dbReference type="KEGG" id="snq:CP978_15390"/>
<dbReference type="HOGENOM" id="CLU_074078_3_1_11"/>
<dbReference type="STRING" id="40318.SNOD_15075"/>
<dbReference type="PANTHER" id="PTHR36221">
    <property type="entry name" value="DUF742 DOMAIN-CONTAINING PROTEIN"/>
    <property type="match status" value="1"/>
</dbReference>
<sequence length="115" mass="12411">MSRPGRDDAPDRLYTLTGGRSRSDASDRWDVVTLVVAECDPVSGLQSEHAAILRMCRQPTAVVEIAAELGLPVSIIKILLSDLLAAGRVSARHPRTAALPDPDFLEQVLVGLRNL</sequence>
<reference evidence="4" key="1">
    <citation type="submission" date="2014-09" db="EMBL/GenBank/DDBJ databases">
        <title>Sequence of the Streptomyces nodosus genome.</title>
        <authorList>
            <person name="Sweeney P."/>
            <person name="Stephens N."/>
            <person name="Murphy C."/>
            <person name="Caffrey P."/>
        </authorList>
    </citation>
    <scope>NUCLEOTIDE SEQUENCE [LARGE SCALE GENOMIC DNA]</scope>
    <source>
        <strain evidence="4">ATCC 14899</strain>
    </source>
</reference>
<evidence type="ECO:0000313" key="3">
    <source>
        <dbReference type="EMBL" id="QEV39754.1"/>
    </source>
</evidence>
<feature type="region of interest" description="Disordered" evidence="1">
    <location>
        <begin position="1"/>
        <end position="24"/>
    </location>
</feature>
<evidence type="ECO:0000313" key="4">
    <source>
        <dbReference type="Proteomes" id="UP000031526"/>
    </source>
</evidence>
<dbReference type="RefSeq" id="WP_043441283.1">
    <property type="nucleotide sequence ID" value="NZ_CP009313.1"/>
</dbReference>
<dbReference type="PANTHER" id="PTHR36221:SF1">
    <property type="entry name" value="DUF742 DOMAIN-CONTAINING PROTEIN"/>
    <property type="match status" value="1"/>
</dbReference>
<feature type="compositionally biased region" description="Basic and acidic residues" evidence="1">
    <location>
        <begin position="1"/>
        <end position="11"/>
    </location>
</feature>
<dbReference type="InterPro" id="IPR007995">
    <property type="entry name" value="DUF742"/>
</dbReference>